<dbReference type="SUPFAM" id="SSF51230">
    <property type="entry name" value="Single hybrid motif"/>
    <property type="match status" value="1"/>
</dbReference>
<evidence type="ECO:0000256" key="2">
    <source>
        <dbReference type="ARBA" id="ARBA00022679"/>
    </source>
</evidence>
<evidence type="ECO:0000256" key="4">
    <source>
        <dbReference type="ARBA" id="ARBA00023315"/>
    </source>
</evidence>
<evidence type="ECO:0000259" key="5">
    <source>
        <dbReference type="PROSITE" id="PS50968"/>
    </source>
</evidence>
<keyword evidence="4" id="KW-0012">Acyltransferase</keyword>
<dbReference type="EMBL" id="DXDC01000088">
    <property type="protein sequence ID" value="HIY65222.1"/>
    <property type="molecule type" value="Genomic_DNA"/>
</dbReference>
<reference evidence="6" key="1">
    <citation type="journal article" date="2021" name="PeerJ">
        <title>Extensive microbial diversity within the chicken gut microbiome revealed by metagenomics and culture.</title>
        <authorList>
            <person name="Gilroy R."/>
            <person name="Ravi A."/>
            <person name="Getino M."/>
            <person name="Pursley I."/>
            <person name="Horton D.L."/>
            <person name="Alikhan N.F."/>
            <person name="Baker D."/>
            <person name="Gharbi K."/>
            <person name="Hall N."/>
            <person name="Watson M."/>
            <person name="Adriaenssens E.M."/>
            <person name="Foster-Nyarko E."/>
            <person name="Jarju S."/>
            <person name="Secka A."/>
            <person name="Antonio M."/>
            <person name="Oren A."/>
            <person name="Chaudhuri R.R."/>
            <person name="La Ragione R."/>
            <person name="Hildebrand F."/>
            <person name="Pallen M.J."/>
        </authorList>
    </citation>
    <scope>NUCLEOTIDE SEQUENCE</scope>
    <source>
        <strain evidence="6">ChiGjej1B1-98</strain>
    </source>
</reference>
<evidence type="ECO:0000256" key="3">
    <source>
        <dbReference type="ARBA" id="ARBA00022823"/>
    </source>
</evidence>
<keyword evidence="2" id="KW-0808">Transferase</keyword>
<protein>
    <submittedName>
        <fullName evidence="6">Biotin attachment protein</fullName>
    </submittedName>
</protein>
<dbReference type="AlphaFoldDB" id="A0A9D2C8G4"/>
<comment type="caution">
    <text evidence="6">The sequence shown here is derived from an EMBL/GenBank/DDBJ whole genome shotgun (WGS) entry which is preliminary data.</text>
</comment>
<dbReference type="PANTHER" id="PTHR43178">
    <property type="entry name" value="DIHYDROLIPOAMIDE ACETYLTRANSFERASE COMPONENT OF PYRUVATE DEHYDROGENASE COMPLEX"/>
    <property type="match status" value="1"/>
</dbReference>
<accession>A0A9D2C8G4</accession>
<dbReference type="InterPro" id="IPR011053">
    <property type="entry name" value="Single_hybrid_motif"/>
</dbReference>
<name>A0A9D2C8G4_9MICO</name>
<comment type="cofactor">
    <cofactor evidence="1">
        <name>(R)-lipoate</name>
        <dbReference type="ChEBI" id="CHEBI:83088"/>
    </cofactor>
</comment>
<gene>
    <name evidence="6" type="ORF">H9830_02965</name>
</gene>
<dbReference type="InterPro" id="IPR000089">
    <property type="entry name" value="Biotin_lipoyl"/>
</dbReference>
<dbReference type="CDD" id="cd06849">
    <property type="entry name" value="lipoyl_domain"/>
    <property type="match status" value="1"/>
</dbReference>
<keyword evidence="3" id="KW-0450">Lipoyl</keyword>
<dbReference type="Proteomes" id="UP000824005">
    <property type="component" value="Unassembled WGS sequence"/>
</dbReference>
<sequence>MAERSFPLPDLGEGLIDATILEWLVEPGQWVERNTPIVEVETTKSALELPSPIAGTVKTLHGEDGDTVNVGDPLITFEVSDDEAGIVGTVPQEQKKERRVRLSKKS</sequence>
<feature type="domain" description="Lipoyl-binding" evidence="5">
    <location>
        <begin position="3"/>
        <end position="78"/>
    </location>
</feature>
<dbReference type="GO" id="GO:0031405">
    <property type="term" value="F:lipoic acid binding"/>
    <property type="evidence" value="ECO:0007669"/>
    <property type="project" value="TreeGrafter"/>
</dbReference>
<dbReference type="Pfam" id="PF00364">
    <property type="entry name" value="Biotin_lipoyl"/>
    <property type="match status" value="1"/>
</dbReference>
<evidence type="ECO:0000313" key="7">
    <source>
        <dbReference type="Proteomes" id="UP000824005"/>
    </source>
</evidence>
<dbReference type="InterPro" id="IPR050743">
    <property type="entry name" value="2-oxoacid_DH_E2_comp"/>
</dbReference>
<dbReference type="PANTHER" id="PTHR43178:SF5">
    <property type="entry name" value="LIPOAMIDE ACYLTRANSFERASE COMPONENT OF BRANCHED-CHAIN ALPHA-KETO ACID DEHYDROGENASE COMPLEX, MITOCHONDRIAL"/>
    <property type="match status" value="1"/>
</dbReference>
<dbReference type="PROSITE" id="PS50968">
    <property type="entry name" value="BIOTINYL_LIPOYL"/>
    <property type="match status" value="1"/>
</dbReference>
<dbReference type="GO" id="GO:0016407">
    <property type="term" value="F:acetyltransferase activity"/>
    <property type="evidence" value="ECO:0007669"/>
    <property type="project" value="TreeGrafter"/>
</dbReference>
<evidence type="ECO:0000313" key="6">
    <source>
        <dbReference type="EMBL" id="HIY65222.1"/>
    </source>
</evidence>
<organism evidence="6 7">
    <name type="scientific">Candidatus Agrococcus pullicola</name>
    <dbReference type="NCBI Taxonomy" id="2838429"/>
    <lineage>
        <taxon>Bacteria</taxon>
        <taxon>Bacillati</taxon>
        <taxon>Actinomycetota</taxon>
        <taxon>Actinomycetes</taxon>
        <taxon>Micrococcales</taxon>
        <taxon>Microbacteriaceae</taxon>
        <taxon>Agrococcus</taxon>
    </lineage>
</organism>
<dbReference type="PROSITE" id="PS00189">
    <property type="entry name" value="LIPOYL"/>
    <property type="match status" value="1"/>
</dbReference>
<proteinExistence type="predicted"/>
<dbReference type="Gene3D" id="2.40.50.100">
    <property type="match status" value="1"/>
</dbReference>
<dbReference type="InterPro" id="IPR003016">
    <property type="entry name" value="2-oxoA_DH_lipoyl-BS"/>
</dbReference>
<reference evidence="6" key="2">
    <citation type="submission" date="2021-04" db="EMBL/GenBank/DDBJ databases">
        <authorList>
            <person name="Gilroy R."/>
        </authorList>
    </citation>
    <scope>NUCLEOTIDE SEQUENCE</scope>
    <source>
        <strain evidence="6">ChiGjej1B1-98</strain>
    </source>
</reference>
<dbReference type="GO" id="GO:0005737">
    <property type="term" value="C:cytoplasm"/>
    <property type="evidence" value="ECO:0007669"/>
    <property type="project" value="TreeGrafter"/>
</dbReference>
<evidence type="ECO:0000256" key="1">
    <source>
        <dbReference type="ARBA" id="ARBA00001938"/>
    </source>
</evidence>